<proteinExistence type="predicted"/>
<feature type="compositionally biased region" description="Basic and acidic residues" evidence="1">
    <location>
        <begin position="153"/>
        <end position="168"/>
    </location>
</feature>
<name>A0AAV7E7L5_ARIFI</name>
<reference evidence="2 3" key="1">
    <citation type="submission" date="2021-07" db="EMBL/GenBank/DDBJ databases">
        <title>The Aristolochia fimbriata genome: insights into angiosperm evolution, floral development and chemical biosynthesis.</title>
        <authorList>
            <person name="Jiao Y."/>
        </authorList>
    </citation>
    <scope>NUCLEOTIDE SEQUENCE [LARGE SCALE GENOMIC DNA]</scope>
    <source>
        <strain evidence="2">IBCAS-2021</strain>
        <tissue evidence="2">Leaf</tissue>
    </source>
</reference>
<accession>A0AAV7E7L5</accession>
<dbReference type="AlphaFoldDB" id="A0AAV7E7L5"/>
<evidence type="ECO:0000313" key="2">
    <source>
        <dbReference type="EMBL" id="KAG9444614.1"/>
    </source>
</evidence>
<evidence type="ECO:0000256" key="1">
    <source>
        <dbReference type="SAM" id="MobiDB-lite"/>
    </source>
</evidence>
<protein>
    <submittedName>
        <fullName evidence="2">Uncharacterized protein</fullName>
    </submittedName>
</protein>
<keyword evidence="3" id="KW-1185">Reference proteome</keyword>
<feature type="compositionally biased region" description="Basic and acidic residues" evidence="1">
    <location>
        <begin position="82"/>
        <end position="97"/>
    </location>
</feature>
<feature type="compositionally biased region" description="Polar residues" evidence="1">
    <location>
        <begin position="140"/>
        <end position="149"/>
    </location>
</feature>
<organism evidence="2 3">
    <name type="scientific">Aristolochia fimbriata</name>
    <name type="common">White veined hardy Dutchman's pipe vine</name>
    <dbReference type="NCBI Taxonomy" id="158543"/>
    <lineage>
        <taxon>Eukaryota</taxon>
        <taxon>Viridiplantae</taxon>
        <taxon>Streptophyta</taxon>
        <taxon>Embryophyta</taxon>
        <taxon>Tracheophyta</taxon>
        <taxon>Spermatophyta</taxon>
        <taxon>Magnoliopsida</taxon>
        <taxon>Magnoliidae</taxon>
        <taxon>Piperales</taxon>
        <taxon>Aristolochiaceae</taxon>
        <taxon>Aristolochia</taxon>
    </lineage>
</organism>
<comment type="caution">
    <text evidence="2">The sequence shown here is derived from an EMBL/GenBank/DDBJ whole genome shotgun (WGS) entry which is preliminary data.</text>
</comment>
<dbReference type="Proteomes" id="UP000825729">
    <property type="component" value="Unassembled WGS sequence"/>
</dbReference>
<feature type="compositionally biased region" description="Basic and acidic residues" evidence="1">
    <location>
        <begin position="118"/>
        <end position="128"/>
    </location>
</feature>
<sequence>MQHQSTVKASGIWTSFRNLAAKFSKTMPSESWKGLPNVAHLVRDQPPPLQTDGKTEELSVVNAKHKHQEQACRHQTCKIREQAKLGSHKENVKDHRNSRSSNKNYVKGLGLNQVHENSTPRKEHENQRKKLQVQRYKQIRGTSNSTIESTIEDIEKVSKDRTNPEDGTNKPPFPKNKQELD</sequence>
<gene>
    <name evidence="2" type="ORF">H6P81_015954</name>
</gene>
<feature type="region of interest" description="Disordered" evidence="1">
    <location>
        <begin position="82"/>
        <end position="181"/>
    </location>
</feature>
<dbReference type="EMBL" id="JAINDJ010000006">
    <property type="protein sequence ID" value="KAG9444614.1"/>
    <property type="molecule type" value="Genomic_DNA"/>
</dbReference>
<evidence type="ECO:0000313" key="3">
    <source>
        <dbReference type="Proteomes" id="UP000825729"/>
    </source>
</evidence>